<keyword evidence="1" id="KW-1185">Reference proteome</keyword>
<accession>A0A7E4UN44</accession>
<evidence type="ECO:0000313" key="1">
    <source>
        <dbReference type="Proteomes" id="UP000492821"/>
    </source>
</evidence>
<name>A0A7E4UN44_PANRE</name>
<dbReference type="AlphaFoldDB" id="A0A7E4UN44"/>
<dbReference type="WBParaSite" id="Pan_g1043.t1">
    <property type="protein sequence ID" value="Pan_g1043.t1"/>
    <property type="gene ID" value="Pan_g1043"/>
</dbReference>
<reference evidence="2" key="2">
    <citation type="submission" date="2020-10" db="UniProtKB">
        <authorList>
            <consortium name="WormBaseParasite"/>
        </authorList>
    </citation>
    <scope>IDENTIFICATION</scope>
</reference>
<proteinExistence type="predicted"/>
<reference evidence="1" key="1">
    <citation type="journal article" date="2013" name="Genetics">
        <title>The draft genome and transcriptome of Panagrellus redivivus are shaped by the harsh demands of a free-living lifestyle.</title>
        <authorList>
            <person name="Srinivasan J."/>
            <person name="Dillman A.R."/>
            <person name="Macchietto M.G."/>
            <person name="Heikkinen L."/>
            <person name="Lakso M."/>
            <person name="Fracchia K.M."/>
            <person name="Antoshechkin I."/>
            <person name="Mortazavi A."/>
            <person name="Wong G."/>
            <person name="Sternberg P.W."/>
        </authorList>
    </citation>
    <scope>NUCLEOTIDE SEQUENCE [LARGE SCALE GENOMIC DNA]</scope>
    <source>
        <strain evidence="1">MT8872</strain>
    </source>
</reference>
<evidence type="ECO:0000313" key="2">
    <source>
        <dbReference type="WBParaSite" id="Pan_g1043.t1"/>
    </source>
</evidence>
<sequence>MIFVPTWAEVGINFVYEVRSRWSLRFNAHMSLPDCLQTQAYCSSPKNKIPLATFAEHCQNLPLVNGLCTLSHATAGGVPNKKDANTKSTTFRGPPKNHFITLPFHVVHRTPNDRLISHTSEL</sequence>
<organism evidence="1 2">
    <name type="scientific">Panagrellus redivivus</name>
    <name type="common">Microworm</name>
    <dbReference type="NCBI Taxonomy" id="6233"/>
    <lineage>
        <taxon>Eukaryota</taxon>
        <taxon>Metazoa</taxon>
        <taxon>Ecdysozoa</taxon>
        <taxon>Nematoda</taxon>
        <taxon>Chromadorea</taxon>
        <taxon>Rhabditida</taxon>
        <taxon>Tylenchina</taxon>
        <taxon>Panagrolaimomorpha</taxon>
        <taxon>Panagrolaimoidea</taxon>
        <taxon>Panagrolaimidae</taxon>
        <taxon>Panagrellus</taxon>
    </lineage>
</organism>
<protein>
    <submittedName>
        <fullName evidence="2">FZ domain-containing protein</fullName>
    </submittedName>
</protein>
<dbReference type="Proteomes" id="UP000492821">
    <property type="component" value="Unassembled WGS sequence"/>
</dbReference>